<dbReference type="InterPro" id="IPR029026">
    <property type="entry name" value="tRNA_m1G_MTases_N"/>
</dbReference>
<dbReference type="InterPro" id="IPR001537">
    <property type="entry name" value="SpoU_MeTrfase"/>
</dbReference>
<comment type="similarity">
    <text evidence="1">Belongs to the class IV-like SAM-binding methyltransferase superfamily. RNA methyltransferase TrmH family.</text>
</comment>
<evidence type="ECO:0000313" key="6">
    <source>
        <dbReference type="Proteomes" id="UP000663608"/>
    </source>
</evidence>
<dbReference type="InterPro" id="IPR029064">
    <property type="entry name" value="Ribosomal_eL30-like_sf"/>
</dbReference>
<dbReference type="InterPro" id="IPR013123">
    <property type="entry name" value="SpoU_subst-bd"/>
</dbReference>
<evidence type="ECO:0000256" key="2">
    <source>
        <dbReference type="ARBA" id="ARBA00022603"/>
    </source>
</evidence>
<dbReference type="SUPFAM" id="SSF55315">
    <property type="entry name" value="L30e-like"/>
    <property type="match status" value="1"/>
</dbReference>
<dbReference type="GO" id="GO:0006396">
    <property type="term" value="P:RNA processing"/>
    <property type="evidence" value="ECO:0007669"/>
    <property type="project" value="InterPro"/>
</dbReference>
<dbReference type="PANTHER" id="PTHR43191">
    <property type="entry name" value="RRNA METHYLTRANSFERASE 3"/>
    <property type="match status" value="1"/>
</dbReference>
<sequence length="262" mass="28551">MEIISSKENKKIKEARKLLTKKYRKISYLVEGFHLLEEALKADHPVLQIFVEASKEEKLEKLLAKVGRPITAVKQSSELTGLSVNFVTPEVLKSLAESEHPQGVIAEVGFINRKVDFSGDKYLVLEHVQDPGNVGTMIRTADAAGFDGVLLLGETADPYSPKVIRAMQGSHFHLPVIKSSVTEGFKDLQKAELPILTTTLSADSVAYQTIHKERFALVMGNEGAGVSEEAVKAADILVHIEMPGQAESLNVAVAAGILMFSM</sequence>
<dbReference type="Pfam" id="PF22435">
    <property type="entry name" value="MRM3-like_sub_bind"/>
    <property type="match status" value="1"/>
</dbReference>
<feature type="domain" description="RNA 2-O ribose methyltransferase substrate binding" evidence="4">
    <location>
        <begin position="29"/>
        <end position="114"/>
    </location>
</feature>
<evidence type="ECO:0000313" key="5">
    <source>
        <dbReference type="EMBL" id="QSE77331.1"/>
    </source>
</evidence>
<evidence type="ECO:0000256" key="1">
    <source>
        <dbReference type="ARBA" id="ARBA00007228"/>
    </source>
</evidence>
<reference evidence="5 6" key="1">
    <citation type="submission" date="2021-02" db="EMBL/GenBank/DDBJ databases">
        <title>Complete genome sequence of Lactococcus lactis strain K_LL004.</title>
        <authorList>
            <person name="Kim H.B."/>
        </authorList>
    </citation>
    <scope>NUCLEOTIDE SEQUENCE [LARGE SCALE GENOMIC DNA]</scope>
    <source>
        <strain evidence="5 6">K_LL004</strain>
    </source>
</reference>
<name>A0AA45KJN5_9LACT</name>
<dbReference type="AlphaFoldDB" id="A0AA45KJN5"/>
<keyword evidence="3" id="KW-0808">Transferase</keyword>
<dbReference type="InterPro" id="IPR051259">
    <property type="entry name" value="rRNA_Methyltransferase"/>
</dbReference>
<keyword evidence="2 5" id="KW-0489">Methyltransferase</keyword>
<dbReference type="Gene3D" id="3.30.1330.30">
    <property type="match status" value="1"/>
</dbReference>
<dbReference type="PANTHER" id="PTHR43191:SF2">
    <property type="entry name" value="RRNA METHYLTRANSFERASE 3, MITOCHONDRIAL"/>
    <property type="match status" value="1"/>
</dbReference>
<accession>A0AA45KJN5</accession>
<dbReference type="InterPro" id="IPR053888">
    <property type="entry name" value="MRM3-like_sub_bind"/>
</dbReference>
<keyword evidence="6" id="KW-1185">Reference proteome</keyword>
<protein>
    <submittedName>
        <fullName evidence="5">RNA methyltransferase</fullName>
    </submittedName>
</protein>
<dbReference type="RefSeq" id="WP_205872322.1">
    <property type="nucleotide sequence ID" value="NZ_CP070872.1"/>
</dbReference>
<proteinExistence type="inferred from homology"/>
<dbReference type="EMBL" id="CP070872">
    <property type="protein sequence ID" value="QSE77331.1"/>
    <property type="molecule type" value="Genomic_DNA"/>
</dbReference>
<dbReference type="Gene3D" id="3.40.1280.10">
    <property type="match status" value="1"/>
</dbReference>
<dbReference type="CDD" id="cd18095">
    <property type="entry name" value="SpoU-like_rRNA-MTase"/>
    <property type="match status" value="1"/>
</dbReference>
<dbReference type="SUPFAM" id="SSF75217">
    <property type="entry name" value="alpha/beta knot"/>
    <property type="match status" value="1"/>
</dbReference>
<dbReference type="GO" id="GO:0008173">
    <property type="term" value="F:RNA methyltransferase activity"/>
    <property type="evidence" value="ECO:0007669"/>
    <property type="project" value="InterPro"/>
</dbReference>
<dbReference type="KEGG" id="lti:JW886_03545"/>
<dbReference type="SMART" id="SM00967">
    <property type="entry name" value="SpoU_sub_bind"/>
    <property type="match status" value="1"/>
</dbReference>
<dbReference type="InterPro" id="IPR029028">
    <property type="entry name" value="Alpha/beta_knot_MTases"/>
</dbReference>
<dbReference type="Pfam" id="PF00588">
    <property type="entry name" value="SpoU_methylase"/>
    <property type="match status" value="1"/>
</dbReference>
<evidence type="ECO:0000256" key="3">
    <source>
        <dbReference type="ARBA" id="ARBA00022679"/>
    </source>
</evidence>
<organism evidence="5 6">
    <name type="scientific">Lactococcus taiwanensis</name>
    <dbReference type="NCBI Taxonomy" id="1151742"/>
    <lineage>
        <taxon>Bacteria</taxon>
        <taxon>Bacillati</taxon>
        <taxon>Bacillota</taxon>
        <taxon>Bacilli</taxon>
        <taxon>Lactobacillales</taxon>
        <taxon>Streptococcaceae</taxon>
        <taxon>Lactococcus</taxon>
    </lineage>
</organism>
<dbReference type="GO" id="GO:0005737">
    <property type="term" value="C:cytoplasm"/>
    <property type="evidence" value="ECO:0007669"/>
    <property type="project" value="UniProtKB-ARBA"/>
</dbReference>
<gene>
    <name evidence="5" type="ORF">JW886_03545</name>
</gene>
<dbReference type="GO" id="GO:0003723">
    <property type="term" value="F:RNA binding"/>
    <property type="evidence" value="ECO:0007669"/>
    <property type="project" value="InterPro"/>
</dbReference>
<dbReference type="Proteomes" id="UP000663608">
    <property type="component" value="Chromosome"/>
</dbReference>
<evidence type="ECO:0000259" key="4">
    <source>
        <dbReference type="SMART" id="SM00967"/>
    </source>
</evidence>
<dbReference type="GO" id="GO:0032259">
    <property type="term" value="P:methylation"/>
    <property type="evidence" value="ECO:0007669"/>
    <property type="project" value="UniProtKB-KW"/>
</dbReference>